<evidence type="ECO:0000259" key="10">
    <source>
        <dbReference type="PROSITE" id="PS50949"/>
    </source>
</evidence>
<keyword evidence="1" id="KW-0678">Repressor</keyword>
<dbReference type="CDD" id="cd07377">
    <property type="entry name" value="WHTH_GntR"/>
    <property type="match status" value="1"/>
</dbReference>
<dbReference type="RefSeq" id="WP_068954201.1">
    <property type="nucleotide sequence ID" value="NZ_LGLV01000007.1"/>
</dbReference>
<dbReference type="AlphaFoldDB" id="A0A1C7P2F5"/>
<evidence type="ECO:0000256" key="9">
    <source>
        <dbReference type="NCBIfam" id="TIGR02018"/>
    </source>
</evidence>
<organism evidence="11 12">
    <name type="scientific">Pararhizobium polonicum</name>
    <dbReference type="NCBI Taxonomy" id="1612624"/>
    <lineage>
        <taxon>Bacteria</taxon>
        <taxon>Pseudomonadati</taxon>
        <taxon>Pseudomonadota</taxon>
        <taxon>Alphaproteobacteria</taxon>
        <taxon>Hyphomicrobiales</taxon>
        <taxon>Rhizobiaceae</taxon>
        <taxon>Rhizobium/Agrobacterium group</taxon>
        <taxon>Pararhizobium</taxon>
    </lineage>
</organism>
<dbReference type="InterPro" id="IPR036388">
    <property type="entry name" value="WH-like_DNA-bd_sf"/>
</dbReference>
<evidence type="ECO:0000256" key="2">
    <source>
        <dbReference type="ARBA" id="ARBA00022808"/>
    </source>
</evidence>
<dbReference type="OrthoDB" id="9808698at2"/>
<accession>A0A1C7P2F5</accession>
<dbReference type="GO" id="GO:0045892">
    <property type="term" value="P:negative regulation of DNA-templated transcription"/>
    <property type="evidence" value="ECO:0007669"/>
    <property type="project" value="UniProtKB-UniRule"/>
</dbReference>
<keyword evidence="3" id="KW-0805">Transcription regulation</keyword>
<evidence type="ECO:0000256" key="6">
    <source>
        <dbReference type="ARBA" id="ARBA00058362"/>
    </source>
</evidence>
<protein>
    <recommendedName>
        <fullName evidence="8 9">Histidine utilization repressor</fullName>
    </recommendedName>
</protein>
<dbReference type="Pfam" id="PF00392">
    <property type="entry name" value="GntR"/>
    <property type="match status" value="1"/>
</dbReference>
<reference evidence="11 12" key="1">
    <citation type="journal article" date="2016" name="Syst. Appl. Microbiol.">
        <title>Pararhizobium polonicum sp. nov. isolated from tumors on stone fruit rootstocks.</title>
        <authorList>
            <person name="Pulawska J."/>
            <person name="Kuzmanovic N."/>
            <person name="Willems A."/>
            <person name="Pothier J.F."/>
        </authorList>
    </citation>
    <scope>NUCLEOTIDE SEQUENCE [LARGE SCALE GENOMIC DNA]</scope>
    <source>
        <strain evidence="11 12">F5.1</strain>
    </source>
</reference>
<dbReference type="Gene3D" id="1.10.10.10">
    <property type="entry name" value="Winged helix-like DNA-binding domain superfamily/Winged helix DNA-binding domain"/>
    <property type="match status" value="1"/>
</dbReference>
<gene>
    <name evidence="11" type="ORF">ADU59_11160</name>
</gene>
<dbReference type="SUPFAM" id="SSF46785">
    <property type="entry name" value="Winged helix' DNA-binding domain"/>
    <property type="match status" value="1"/>
</dbReference>
<dbReference type="PATRIC" id="fig|1612624.7.peg.4110"/>
<evidence type="ECO:0000256" key="4">
    <source>
        <dbReference type="ARBA" id="ARBA00023125"/>
    </source>
</evidence>
<dbReference type="FunFam" id="3.40.1410.10:FF:000004">
    <property type="entry name" value="Histidine utilization repressor"/>
    <property type="match status" value="1"/>
</dbReference>
<dbReference type="Gene3D" id="3.40.1410.10">
    <property type="entry name" value="Chorismate lyase-like"/>
    <property type="match status" value="1"/>
</dbReference>
<proteinExistence type="predicted"/>
<evidence type="ECO:0000256" key="8">
    <source>
        <dbReference type="ARBA" id="ARBA00071620"/>
    </source>
</evidence>
<dbReference type="NCBIfam" id="TIGR02018">
    <property type="entry name" value="his_ut_repres"/>
    <property type="match status" value="1"/>
</dbReference>
<dbReference type="InterPro" id="IPR010248">
    <property type="entry name" value="His_ut_repres"/>
</dbReference>
<comment type="function">
    <text evidence="6">Repressor which binds to the hutP region in the histidine utilization (hut) operon. It blocks the expression of all the hut genes in the absence of inducer.</text>
</comment>
<evidence type="ECO:0000313" key="12">
    <source>
        <dbReference type="Proteomes" id="UP000093111"/>
    </source>
</evidence>
<keyword evidence="5" id="KW-0804">Transcription</keyword>
<sequence>MKRSTEQNAILKWETVEGDNAPLYAGVKQMILDRIQSGEWPPKHRVPSENELVAELGVSKMTANRALRELANEGELVRIQGVGSFVAERKGYSELFEVRNIAEEIDERGHTHQASVIVLAQETAAPDVADALGLPIGAPVFHSLIVHSENGVPVQIEDRFVNPEAAPGYLDQDFTTLTPNAYLTAEAPLSGSEHIVEAAMPQPWECKLLVILRTEPCLLIRRRTWSSKRVVSFARLVYPGNRYRLESRNGKMSED</sequence>
<keyword evidence="12" id="KW-1185">Reference proteome</keyword>
<dbReference type="InterPro" id="IPR011663">
    <property type="entry name" value="UTRA"/>
</dbReference>
<dbReference type="SMART" id="SM00345">
    <property type="entry name" value="HTH_GNTR"/>
    <property type="match status" value="1"/>
</dbReference>
<keyword evidence="4" id="KW-0238">DNA-binding</keyword>
<dbReference type="InterPro" id="IPR028978">
    <property type="entry name" value="Chorismate_lyase_/UTRA_dom_sf"/>
</dbReference>
<dbReference type="GO" id="GO:0003677">
    <property type="term" value="F:DNA binding"/>
    <property type="evidence" value="ECO:0007669"/>
    <property type="project" value="UniProtKB-UniRule"/>
</dbReference>
<dbReference type="GO" id="GO:0006547">
    <property type="term" value="P:L-histidine metabolic process"/>
    <property type="evidence" value="ECO:0007669"/>
    <property type="project" value="UniProtKB-UniRule"/>
</dbReference>
<keyword evidence="2" id="KW-0369">Histidine metabolism</keyword>
<feature type="domain" description="HTH gntR-type" evidence="10">
    <location>
        <begin position="21"/>
        <end position="89"/>
    </location>
</feature>
<evidence type="ECO:0000256" key="3">
    <source>
        <dbReference type="ARBA" id="ARBA00023015"/>
    </source>
</evidence>
<evidence type="ECO:0000256" key="1">
    <source>
        <dbReference type="ARBA" id="ARBA00022491"/>
    </source>
</evidence>
<dbReference type="InterPro" id="IPR050679">
    <property type="entry name" value="Bact_HTH_transcr_reg"/>
</dbReference>
<evidence type="ECO:0000313" key="11">
    <source>
        <dbReference type="EMBL" id="OBZ95156.1"/>
    </source>
</evidence>
<dbReference type="EMBL" id="LGLV01000007">
    <property type="protein sequence ID" value="OBZ95156.1"/>
    <property type="molecule type" value="Genomic_DNA"/>
</dbReference>
<dbReference type="PANTHER" id="PTHR44846:SF16">
    <property type="entry name" value="TRANSCRIPTIONAL REGULATOR PHNF-RELATED"/>
    <property type="match status" value="1"/>
</dbReference>
<dbReference type="Proteomes" id="UP000093111">
    <property type="component" value="Unassembled WGS sequence"/>
</dbReference>
<dbReference type="Pfam" id="PF07702">
    <property type="entry name" value="UTRA"/>
    <property type="match status" value="1"/>
</dbReference>
<dbReference type="SMART" id="SM00866">
    <property type="entry name" value="UTRA"/>
    <property type="match status" value="1"/>
</dbReference>
<dbReference type="STRING" id="1612624.ADU59_11160"/>
<dbReference type="SUPFAM" id="SSF64288">
    <property type="entry name" value="Chorismate lyase-like"/>
    <property type="match status" value="1"/>
</dbReference>
<comment type="caution">
    <text evidence="11">The sequence shown here is derived from an EMBL/GenBank/DDBJ whole genome shotgun (WGS) entry which is preliminary data.</text>
</comment>
<dbReference type="PROSITE" id="PS50949">
    <property type="entry name" value="HTH_GNTR"/>
    <property type="match status" value="1"/>
</dbReference>
<dbReference type="InterPro" id="IPR036390">
    <property type="entry name" value="WH_DNA-bd_sf"/>
</dbReference>
<evidence type="ECO:0000256" key="7">
    <source>
        <dbReference type="ARBA" id="ARBA00060686"/>
    </source>
</evidence>
<dbReference type="FunFam" id="1.10.10.10:FF:000079">
    <property type="entry name" value="GntR family transcriptional regulator"/>
    <property type="match status" value="1"/>
</dbReference>
<dbReference type="PRINTS" id="PR00035">
    <property type="entry name" value="HTHGNTR"/>
</dbReference>
<dbReference type="PANTHER" id="PTHR44846">
    <property type="entry name" value="MANNOSYL-D-GLYCERATE TRANSPORT/METABOLISM SYSTEM REPRESSOR MNGR-RELATED"/>
    <property type="match status" value="1"/>
</dbReference>
<name>A0A1C7P2F5_9HYPH</name>
<evidence type="ECO:0000256" key="5">
    <source>
        <dbReference type="ARBA" id="ARBA00023163"/>
    </source>
</evidence>
<comment type="pathway">
    <text evidence="7">Amino-acid degradation; L-histidine degradation into L-glutamate [regulation].</text>
</comment>
<dbReference type="GO" id="GO:0003700">
    <property type="term" value="F:DNA-binding transcription factor activity"/>
    <property type="evidence" value="ECO:0007669"/>
    <property type="project" value="UniProtKB-UniRule"/>
</dbReference>
<dbReference type="InterPro" id="IPR000524">
    <property type="entry name" value="Tscrpt_reg_HTH_GntR"/>
</dbReference>